<name>A0AAN7MXH9_MYCAM</name>
<keyword evidence="2" id="KW-1185">Reference proteome</keyword>
<comment type="caution">
    <text evidence="1">The sequence shown here is derived from an EMBL/GenBank/DDBJ whole genome shotgun (WGS) entry which is preliminary data.</text>
</comment>
<gene>
    <name evidence="1" type="ORF">QYF61_000398</name>
</gene>
<accession>A0AAN7MXH9</accession>
<proteinExistence type="predicted"/>
<protein>
    <submittedName>
        <fullName evidence="1">Uncharacterized protein</fullName>
    </submittedName>
</protein>
<sequence length="288" mass="32895">MRELCFPTKSMQQRKKVIKHWNRLPSKVVESPSLEVFKRRLDEVLRDMLMKSKEDKCYILHLGWTNPLQWSRPRSSSVEKELGVPVAKHEPTFLAARVHSQQHSRLHQQEQSSQIEAVAIPPPLSTPQTTPRYHITFGAPKTKYRSTGASPAKGHQDSGGAEALALMSRVWKERRKKHRSNTKKFARPRNQAKQPQFPQPLLIRLLLQTLHQLRCPSLDMLQHLNVSLVVGGPKLNTGFEVRPHQCRRTSPNKVTCTFSSTVKTYFLSTSGGTKHMLDTDGTCEAHYL</sequence>
<dbReference type="AlphaFoldDB" id="A0AAN7MXH9"/>
<evidence type="ECO:0000313" key="2">
    <source>
        <dbReference type="Proteomes" id="UP001333110"/>
    </source>
</evidence>
<reference evidence="1 2" key="1">
    <citation type="journal article" date="2023" name="J. Hered.">
        <title>Chromosome-level genome of the wood stork (Mycteria americana) provides insight into avian chromosome evolution.</title>
        <authorList>
            <person name="Flamio R. Jr."/>
            <person name="Ramstad K.M."/>
        </authorList>
    </citation>
    <scope>NUCLEOTIDE SEQUENCE [LARGE SCALE GENOMIC DNA]</scope>
    <source>
        <strain evidence="1">JAX WOST 10</strain>
    </source>
</reference>
<dbReference type="Proteomes" id="UP001333110">
    <property type="component" value="Unassembled WGS sequence"/>
</dbReference>
<evidence type="ECO:0000313" key="1">
    <source>
        <dbReference type="EMBL" id="KAK4805792.1"/>
    </source>
</evidence>
<dbReference type="EMBL" id="JAUNZN010000053">
    <property type="protein sequence ID" value="KAK4805792.1"/>
    <property type="molecule type" value="Genomic_DNA"/>
</dbReference>
<organism evidence="1 2">
    <name type="scientific">Mycteria americana</name>
    <name type="common">Wood stork</name>
    <dbReference type="NCBI Taxonomy" id="33587"/>
    <lineage>
        <taxon>Eukaryota</taxon>
        <taxon>Metazoa</taxon>
        <taxon>Chordata</taxon>
        <taxon>Craniata</taxon>
        <taxon>Vertebrata</taxon>
        <taxon>Euteleostomi</taxon>
        <taxon>Archelosauria</taxon>
        <taxon>Archosauria</taxon>
        <taxon>Dinosauria</taxon>
        <taxon>Saurischia</taxon>
        <taxon>Theropoda</taxon>
        <taxon>Coelurosauria</taxon>
        <taxon>Aves</taxon>
        <taxon>Neognathae</taxon>
        <taxon>Neoaves</taxon>
        <taxon>Aequornithes</taxon>
        <taxon>Ciconiiformes</taxon>
        <taxon>Ciconiidae</taxon>
        <taxon>Mycteria</taxon>
    </lineage>
</organism>